<reference evidence="1" key="1">
    <citation type="submission" date="2018-05" db="EMBL/GenBank/DDBJ databases">
        <authorList>
            <person name="Lanie J.A."/>
            <person name="Ng W.-L."/>
            <person name="Kazmierczak K.M."/>
            <person name="Andrzejewski T.M."/>
            <person name="Davidsen T.M."/>
            <person name="Wayne K.J."/>
            <person name="Tettelin H."/>
            <person name="Glass J.I."/>
            <person name="Rusch D."/>
            <person name="Podicherti R."/>
            <person name="Tsui H.-C.T."/>
            <person name="Winkler M.E."/>
        </authorList>
    </citation>
    <scope>NUCLEOTIDE SEQUENCE</scope>
</reference>
<proteinExistence type="predicted"/>
<dbReference type="Gene3D" id="2.40.160.60">
    <property type="entry name" value="Outer membrane protein transport protein (OMPP1/FadL/TodX)"/>
    <property type="match status" value="1"/>
</dbReference>
<organism evidence="1">
    <name type="scientific">marine metagenome</name>
    <dbReference type="NCBI Taxonomy" id="408172"/>
    <lineage>
        <taxon>unclassified sequences</taxon>
        <taxon>metagenomes</taxon>
        <taxon>ecological metagenomes</taxon>
    </lineage>
</organism>
<dbReference type="EMBL" id="UINC01207996">
    <property type="protein sequence ID" value="SVE30334.1"/>
    <property type="molecule type" value="Genomic_DNA"/>
</dbReference>
<feature type="non-terminal residue" evidence="1">
    <location>
        <position position="129"/>
    </location>
</feature>
<evidence type="ECO:0000313" key="1">
    <source>
        <dbReference type="EMBL" id="SVE30334.1"/>
    </source>
</evidence>
<gene>
    <name evidence="1" type="ORF">METZ01_LOCUS483188</name>
</gene>
<protein>
    <recommendedName>
        <fullName evidence="2">PorV/PorQ family protein</fullName>
    </recommendedName>
</protein>
<accession>A0A383CDX1</accession>
<sequence>MGGAVSAAVEGPAAMLYNPAGIAAWRGRSLLVSYQPLSLDRSRASLAGSMNVRGPLAFGLAWLHAGVDGLVARNGSGEVLEGGIDDAEDAVFFALGINATRRLQLGLGMKIIDQRIEAPQAGESSAKGR</sequence>
<evidence type="ECO:0008006" key="2">
    <source>
        <dbReference type="Google" id="ProtNLM"/>
    </source>
</evidence>
<name>A0A383CDX1_9ZZZZ</name>
<dbReference type="AlphaFoldDB" id="A0A383CDX1"/>